<evidence type="ECO:0000256" key="8">
    <source>
        <dbReference type="ARBA" id="ARBA00023170"/>
    </source>
</evidence>
<gene>
    <name evidence="19" type="ORF">CTEN210_14343</name>
</gene>
<keyword evidence="3" id="KW-1003">Cell membrane</keyword>
<organism evidence="19 20">
    <name type="scientific">Chaetoceros tenuissimus</name>
    <dbReference type="NCBI Taxonomy" id="426638"/>
    <lineage>
        <taxon>Eukaryota</taxon>
        <taxon>Sar</taxon>
        <taxon>Stramenopiles</taxon>
        <taxon>Ochrophyta</taxon>
        <taxon>Bacillariophyta</taxon>
        <taxon>Coscinodiscophyceae</taxon>
        <taxon>Chaetocerotophycidae</taxon>
        <taxon>Chaetocerotales</taxon>
        <taxon>Chaetocerotaceae</taxon>
        <taxon>Chaetoceros</taxon>
    </lineage>
</organism>
<reference evidence="19 20" key="1">
    <citation type="journal article" date="2021" name="Sci. Rep.">
        <title>The genome of the diatom Chaetoceros tenuissimus carries an ancient integrated fragment of an extant virus.</title>
        <authorList>
            <person name="Hongo Y."/>
            <person name="Kimura K."/>
            <person name="Takaki Y."/>
            <person name="Yoshida Y."/>
            <person name="Baba S."/>
            <person name="Kobayashi G."/>
            <person name="Nagasaki K."/>
            <person name="Hano T."/>
            <person name="Tomaru Y."/>
        </authorList>
    </citation>
    <scope>NUCLEOTIDE SEQUENCE [LARGE SCALE GENOMIC DNA]</scope>
    <source>
        <strain evidence="19 20">NIES-3715</strain>
    </source>
</reference>
<dbReference type="Proteomes" id="UP001054902">
    <property type="component" value="Unassembled WGS sequence"/>
</dbReference>
<accession>A0AAD3D4R1</accession>
<evidence type="ECO:0000256" key="15">
    <source>
        <dbReference type="SAM" id="MobiDB-lite"/>
    </source>
</evidence>
<dbReference type="SUPFAM" id="SSF53850">
    <property type="entry name" value="Periplasmic binding protein-like II"/>
    <property type="match status" value="1"/>
</dbReference>
<keyword evidence="8" id="KW-0675">Receptor</keyword>
<dbReference type="PRINTS" id="PR00177">
    <property type="entry name" value="NMDARECEPTOR"/>
</dbReference>
<dbReference type="InterPro" id="IPR001320">
    <property type="entry name" value="Iontro_rcpt_C"/>
</dbReference>
<feature type="site" description="Crucial to convey clamshell closure to channel opening" evidence="12">
    <location>
        <position position="310"/>
    </location>
</feature>
<evidence type="ECO:0000256" key="6">
    <source>
        <dbReference type="ARBA" id="ARBA00023065"/>
    </source>
</evidence>
<evidence type="ECO:0000313" key="19">
    <source>
        <dbReference type="EMBL" id="GFH57867.1"/>
    </source>
</evidence>
<name>A0AAD3D4R1_9STRA</name>
<keyword evidence="20" id="KW-1185">Reference proteome</keyword>
<dbReference type="GO" id="GO:0005886">
    <property type="term" value="C:plasma membrane"/>
    <property type="evidence" value="ECO:0007669"/>
    <property type="project" value="UniProtKB-SubCell"/>
</dbReference>
<evidence type="ECO:0000256" key="17">
    <source>
        <dbReference type="SAM" id="SignalP"/>
    </source>
</evidence>
<keyword evidence="5 16" id="KW-1133">Transmembrane helix</keyword>
<evidence type="ECO:0000256" key="7">
    <source>
        <dbReference type="ARBA" id="ARBA00023136"/>
    </source>
</evidence>
<feature type="transmembrane region" description="Helical" evidence="16">
    <location>
        <begin position="209"/>
        <end position="227"/>
    </location>
</feature>
<protein>
    <recommendedName>
        <fullName evidence="18">Ionotropic glutamate receptor C-terminal domain-containing protein</fullName>
    </recommendedName>
</protein>
<keyword evidence="7 16" id="KW-0472">Membrane</keyword>
<dbReference type="InterPro" id="IPR015683">
    <property type="entry name" value="Ionotropic_Glu_rcpt"/>
</dbReference>
<evidence type="ECO:0000256" key="1">
    <source>
        <dbReference type="ARBA" id="ARBA00004651"/>
    </source>
</evidence>
<dbReference type="EMBL" id="BLLK01000058">
    <property type="protein sequence ID" value="GFH57867.1"/>
    <property type="molecule type" value="Genomic_DNA"/>
</dbReference>
<feature type="region of interest" description="Disordered" evidence="15">
    <location>
        <begin position="596"/>
        <end position="630"/>
    </location>
</feature>
<evidence type="ECO:0000313" key="20">
    <source>
        <dbReference type="Proteomes" id="UP001054902"/>
    </source>
</evidence>
<evidence type="ECO:0000256" key="16">
    <source>
        <dbReference type="SAM" id="Phobius"/>
    </source>
</evidence>
<evidence type="ECO:0000256" key="4">
    <source>
        <dbReference type="ARBA" id="ARBA00022692"/>
    </source>
</evidence>
<evidence type="ECO:0000256" key="12">
    <source>
        <dbReference type="PIRSR" id="PIRSR601508-2"/>
    </source>
</evidence>
<evidence type="ECO:0000256" key="5">
    <source>
        <dbReference type="ARBA" id="ARBA00022989"/>
    </source>
</evidence>
<evidence type="ECO:0000256" key="9">
    <source>
        <dbReference type="ARBA" id="ARBA00023180"/>
    </source>
</evidence>
<proteinExistence type="predicted"/>
<feature type="disulfide bond" evidence="13">
    <location>
        <begin position="385"/>
        <end position="451"/>
    </location>
</feature>
<evidence type="ECO:0000256" key="3">
    <source>
        <dbReference type="ARBA" id="ARBA00022475"/>
    </source>
</evidence>
<keyword evidence="14" id="KW-0175">Coiled coil</keyword>
<feature type="signal peptide" evidence="17">
    <location>
        <begin position="1"/>
        <end position="29"/>
    </location>
</feature>
<keyword evidence="6" id="KW-0406">Ion transport</keyword>
<feature type="site" description="Interaction with the cone snail toxin Con-ikot-ikot" evidence="12">
    <location>
        <position position="336"/>
    </location>
</feature>
<dbReference type="GO" id="GO:0015276">
    <property type="term" value="F:ligand-gated monoatomic ion channel activity"/>
    <property type="evidence" value="ECO:0007669"/>
    <property type="project" value="InterPro"/>
</dbReference>
<dbReference type="InterPro" id="IPR001508">
    <property type="entry name" value="Iono_Glu_rcpt_met"/>
</dbReference>
<comment type="subcellular location">
    <subcellularLocation>
        <location evidence="1">Cell membrane</location>
        <topology evidence="1">Multi-pass membrane protein</topology>
    </subcellularLocation>
</comment>
<keyword evidence="17" id="KW-0732">Signal</keyword>
<evidence type="ECO:0000256" key="11">
    <source>
        <dbReference type="ARBA" id="ARBA00023303"/>
    </source>
</evidence>
<feature type="domain" description="Ionotropic glutamate receptor C-terminal" evidence="18">
    <location>
        <begin position="208"/>
        <end position="481"/>
    </location>
</feature>
<feature type="transmembrane region" description="Helical" evidence="16">
    <location>
        <begin position="275"/>
        <end position="301"/>
    </location>
</feature>
<keyword evidence="4 16" id="KW-0812">Transmembrane</keyword>
<comment type="caution">
    <text evidence="19">The sequence shown here is derived from an EMBL/GenBank/DDBJ whole genome shotgun (WGS) entry which is preliminary data.</text>
</comment>
<evidence type="ECO:0000259" key="18">
    <source>
        <dbReference type="Pfam" id="PF00060"/>
    </source>
</evidence>
<evidence type="ECO:0000256" key="14">
    <source>
        <dbReference type="SAM" id="Coils"/>
    </source>
</evidence>
<keyword evidence="9" id="KW-0325">Glycoprotein</keyword>
<feature type="coiled-coil region" evidence="14">
    <location>
        <begin position="531"/>
        <end position="558"/>
    </location>
</feature>
<dbReference type="PANTHER" id="PTHR18966">
    <property type="entry name" value="IONOTROPIC GLUTAMATE RECEPTOR"/>
    <property type="match status" value="1"/>
</dbReference>
<dbReference type="AlphaFoldDB" id="A0AAD3D4R1"/>
<evidence type="ECO:0000256" key="10">
    <source>
        <dbReference type="ARBA" id="ARBA00023286"/>
    </source>
</evidence>
<dbReference type="Gene3D" id="1.10.287.70">
    <property type="match status" value="1"/>
</dbReference>
<dbReference type="GO" id="GO:0038023">
    <property type="term" value="F:signaling receptor activity"/>
    <property type="evidence" value="ECO:0007669"/>
    <property type="project" value="InterPro"/>
</dbReference>
<sequence length="644" mass="72675">MKAASIFASLVASAIYTLFLAASQYEVAADDQFLWVPNPDLKVQLFDYSSTKRQNFCALQDQIDAGQLELRDALNGLNLNVALLLDDKYVTYDEDGNVDSRDPGLVVEILDEASKRAGFTWQNSFASVSKDEFRAWTGEETWTDFLMWTISTYDVSINWWSSTPERLTKGAVYPRGWYEGSFIIVSKLEAFFKSEFSAFSWMRPFTGNVWLGIVLTLFITGIVALFVEGRSFKDLSKMAPFKGNYVSLTVSYVYQMFLVVTGHLDVMTRTHSGQIVSFSICLFCLFIVSTYTANLASFLVIQKAASSEQVNSVGDIVKFGKSICVYGDTAANIAIRDQYPTASIVKRTDERDVMIGLNEAECDYGVMSLAAYELFRGQIDVNGDCDLMRIGRNFRDLEDGFATLSDAGTLCTSLVRDVLNIHLQDMHNEEFIDNAWNRYYSDKHNVDDAACYDDSATGNKSTATKTTLDFLNLGGIFLLHGALLIVAILVYFWESLMRKRGKKEDHSFDNGGRLTARRHPERLNSMQMLQNEKLTKDMDQLSQKVDDMARSLDRITRILEKSNGFNNDNDNDLSVAESFMDNPNFNESLRNPASIHSYRRSRHVKSERPRSRSSSKHRTPQEVTTPDKTDMSCGVIDLSIITKV</sequence>
<keyword evidence="13" id="KW-1015">Disulfide bond</keyword>
<feature type="chain" id="PRO_5042295354" description="Ionotropic glutamate receptor C-terminal domain-containing protein" evidence="17">
    <location>
        <begin position="30"/>
        <end position="644"/>
    </location>
</feature>
<keyword evidence="10" id="KW-1071">Ligand-gated ion channel</keyword>
<dbReference type="Pfam" id="PF00060">
    <property type="entry name" value="Lig_chan"/>
    <property type="match status" value="1"/>
</dbReference>
<keyword evidence="2" id="KW-0813">Transport</keyword>
<keyword evidence="11" id="KW-0407">Ion channel</keyword>
<feature type="transmembrane region" description="Helical" evidence="16">
    <location>
        <begin position="470"/>
        <end position="493"/>
    </location>
</feature>
<evidence type="ECO:0000256" key="13">
    <source>
        <dbReference type="PIRSR" id="PIRSR601508-3"/>
    </source>
</evidence>
<evidence type="ECO:0000256" key="2">
    <source>
        <dbReference type="ARBA" id="ARBA00022448"/>
    </source>
</evidence>